<dbReference type="GO" id="GO:0004799">
    <property type="term" value="F:thymidylate synthase activity"/>
    <property type="evidence" value="ECO:0007669"/>
    <property type="project" value="TreeGrafter"/>
</dbReference>
<dbReference type="GO" id="GO:0070402">
    <property type="term" value="F:NADPH binding"/>
    <property type="evidence" value="ECO:0007669"/>
    <property type="project" value="TreeGrafter"/>
</dbReference>
<dbReference type="EMBL" id="DQVM01000042">
    <property type="protein sequence ID" value="HIQ29386.1"/>
    <property type="molecule type" value="Genomic_DNA"/>
</dbReference>
<gene>
    <name evidence="1" type="ORF">EYH45_02350</name>
</gene>
<dbReference type="InterPro" id="IPR036098">
    <property type="entry name" value="Thymidylate_synthase_ThyX_sf"/>
</dbReference>
<dbReference type="PROSITE" id="PS51331">
    <property type="entry name" value="THYX"/>
    <property type="match status" value="2"/>
</dbReference>
<dbReference type="InterPro" id="IPR003669">
    <property type="entry name" value="Thymidylate_synthase_ThyX"/>
</dbReference>
<dbReference type="CDD" id="cd20175">
    <property type="entry name" value="ThyX"/>
    <property type="match status" value="2"/>
</dbReference>
<name>A0A832ZXY5_CALS0</name>
<accession>A0A832ZXY5</accession>
<organism evidence="1 2">
    <name type="scientific">Caldiarchaeum subterraneum</name>
    <dbReference type="NCBI Taxonomy" id="311458"/>
    <lineage>
        <taxon>Archaea</taxon>
        <taxon>Nitrososphaerota</taxon>
        <taxon>Candidatus Caldarchaeales</taxon>
        <taxon>Candidatus Caldarchaeaceae</taxon>
        <taxon>Candidatus Caldarchaeum</taxon>
    </lineage>
</organism>
<proteinExistence type="predicted"/>
<dbReference type="Gene3D" id="3.30.1360.170">
    <property type="match status" value="2"/>
</dbReference>
<dbReference type="PANTHER" id="PTHR34934:SF1">
    <property type="entry name" value="FLAVIN-DEPENDENT THYMIDYLATE SYNTHASE"/>
    <property type="match status" value="1"/>
</dbReference>
<evidence type="ECO:0000313" key="2">
    <source>
        <dbReference type="Proteomes" id="UP000608579"/>
    </source>
</evidence>
<dbReference type="Pfam" id="PF02511">
    <property type="entry name" value="Thy1"/>
    <property type="match status" value="2"/>
</dbReference>
<evidence type="ECO:0000313" key="1">
    <source>
        <dbReference type="EMBL" id="HIQ29386.1"/>
    </source>
</evidence>
<dbReference type="Proteomes" id="UP000608579">
    <property type="component" value="Unassembled WGS sequence"/>
</dbReference>
<dbReference type="PANTHER" id="PTHR34934">
    <property type="entry name" value="FLAVIN-DEPENDENT THYMIDYLATE SYNTHASE"/>
    <property type="match status" value="1"/>
</dbReference>
<dbReference type="AlphaFoldDB" id="A0A832ZXY5"/>
<comment type="caution">
    <text evidence="1">The sequence shown here is derived from an EMBL/GenBank/DDBJ whole genome shotgun (WGS) entry which is preliminary data.</text>
</comment>
<protein>
    <submittedName>
        <fullName evidence="1">FAD-dependent thymidylate synthase</fullName>
    </submittedName>
</protein>
<sequence>MVEVRLYTHGPKASIPVDGLEELGPDVFIALEGLGTFRGVSLEERARELVKSGKDLLKHSLKIHKESTRRGHASITTSAMLQMEVRDCSRVLSMLLVAPPFGSYLQESQRRSEVSEEYVVTPPNLGLNSRGYGEAVSKMLGFYRRLVKEGVELEDARYILPIGVKTSLFASVSLETYVYFLQLPESGEAKEYTPTEVFEFAERLRELLEHVAPALLEARLSFRNRLATYPFPNPFKKNDPLVSKVAKRFNYPHETVVLDSLIIEEPGEEEMLKAVYEGEKETLDSLNPFINVITLEPMSLVAYHQAIRHRTVPTAVESIYDAVQRALKNPEENTVIPPRVKNREELADEFQHIFTEALELYRKMIDNGTPPSSACYIIPQALKVYVIRNYNGYNILYPQGFIGTRTCSYTQWEERGIAYKIWRDLEKIRPKLASLMGEKCRYLGFCPERSWCPIILKYHKYDDEIHRLHK</sequence>
<dbReference type="GO" id="GO:0050660">
    <property type="term" value="F:flavin adenine dinucleotide binding"/>
    <property type="evidence" value="ECO:0007669"/>
    <property type="project" value="InterPro"/>
</dbReference>
<reference evidence="1" key="1">
    <citation type="journal article" date="2020" name="ISME J.">
        <title>Gammaproteobacteria mediating utilization of methyl-, sulfur- and petroleum organic compounds in deep ocean hydrothermal plumes.</title>
        <authorList>
            <person name="Zhou Z."/>
            <person name="Liu Y."/>
            <person name="Pan J."/>
            <person name="Cron B.R."/>
            <person name="Toner B.M."/>
            <person name="Anantharaman K."/>
            <person name="Breier J.A."/>
            <person name="Dick G.J."/>
            <person name="Li M."/>
        </authorList>
    </citation>
    <scope>NUCLEOTIDE SEQUENCE</scope>
    <source>
        <strain evidence="1">SZUA-1515</strain>
    </source>
</reference>
<dbReference type="SUPFAM" id="SSF69796">
    <property type="entry name" value="Thymidylate synthase-complementing protein Thy1"/>
    <property type="match status" value="2"/>
</dbReference>
<dbReference type="GO" id="GO:0050797">
    <property type="term" value="F:thymidylate synthase (FAD) activity"/>
    <property type="evidence" value="ECO:0007669"/>
    <property type="project" value="InterPro"/>
</dbReference>
<dbReference type="GO" id="GO:0006231">
    <property type="term" value="P:dTMP biosynthetic process"/>
    <property type="evidence" value="ECO:0007669"/>
    <property type="project" value="InterPro"/>
</dbReference>